<dbReference type="GO" id="GO:0005829">
    <property type="term" value="C:cytosol"/>
    <property type="evidence" value="ECO:0007669"/>
    <property type="project" value="TreeGrafter"/>
</dbReference>
<dbReference type="Pfam" id="PF00772">
    <property type="entry name" value="DnaB"/>
    <property type="match status" value="1"/>
</dbReference>
<comment type="catalytic activity">
    <reaction evidence="10 12">
        <text>ATP + H2O = ADP + phosphate + H(+)</text>
        <dbReference type="Rhea" id="RHEA:13065"/>
        <dbReference type="ChEBI" id="CHEBI:15377"/>
        <dbReference type="ChEBI" id="CHEBI:15378"/>
        <dbReference type="ChEBI" id="CHEBI:30616"/>
        <dbReference type="ChEBI" id="CHEBI:43474"/>
        <dbReference type="ChEBI" id="CHEBI:456216"/>
        <dbReference type="EC" id="5.6.2.3"/>
    </reaction>
</comment>
<dbReference type="PANTHER" id="PTHR30153">
    <property type="entry name" value="REPLICATIVE DNA HELICASE DNAB"/>
    <property type="match status" value="1"/>
</dbReference>
<sequence length="452" mass="51080">MPETDLSLAVPSGRIPPQDIDAEQSLLGSMLLDNNAIIRVVDFLRTEDFYRKQHRVIYQAMLDLFTHHEPIDILSVSTRLKDGNVLEDIGGRTYLASLVNMVPTSSHVVHYAKIIQKKRLLRDLIDASWHIAQLGWNETRHMDELLDEAEQKIFSISQHAMTQEFGPVKDELAKTFDRLEQLSHHEGSIRGVATGFTDMDNMLSGLQPSDMIVIAARPSIGKTSLALSIARHVAVNEKKPVGIFSLEMSKEQVVDRLLAAQANVDLWRMRTGRLSTEDFDRLRDALDQLADAPIFIDDAVSSTVLQMRAMARRLQAKHDLSLIIVDYLQLITSHTNTDNMVQQVTEISRSLKALARELNVPVIAVSQLSRAVEARPDQRPKLSDLRESGAIEQDADVVMLIWREDMVKKDSGVKNIAKIHVAKHRNGPVGEITLRFDPERAMFWNIEKHFEV</sequence>
<feature type="domain" description="SF4 helicase" evidence="13">
    <location>
        <begin position="185"/>
        <end position="450"/>
    </location>
</feature>
<dbReference type="FunFam" id="3.40.50.300:FF:000351">
    <property type="entry name" value="Replicative DNA helicase"/>
    <property type="match status" value="1"/>
</dbReference>
<dbReference type="Pfam" id="PF03796">
    <property type="entry name" value="DnaB_C"/>
    <property type="match status" value="1"/>
</dbReference>
<proteinExistence type="inferred from homology"/>
<dbReference type="EC" id="5.6.2.3" evidence="11 12"/>
<dbReference type="AlphaFoldDB" id="A0A1G2PXL0"/>
<comment type="function">
    <text evidence="12">The main replicative DNA helicase, it participates in initiation and elongation during chromosome replication. Travels ahead of the DNA replisome, separating dsDNA into templates for DNA synthesis. A processive ATP-dependent 5'-3' DNA helicase it has DNA-dependent ATPase activity.</text>
</comment>
<dbReference type="NCBIfam" id="TIGR00665">
    <property type="entry name" value="DnaB"/>
    <property type="match status" value="1"/>
</dbReference>
<dbReference type="InterPro" id="IPR003593">
    <property type="entry name" value="AAA+_ATPase"/>
</dbReference>
<dbReference type="InterPro" id="IPR007694">
    <property type="entry name" value="DNA_helicase_DnaB-like_C"/>
</dbReference>
<evidence type="ECO:0000313" key="15">
    <source>
        <dbReference type="Proteomes" id="UP000176951"/>
    </source>
</evidence>
<dbReference type="GO" id="GO:0003677">
    <property type="term" value="F:DNA binding"/>
    <property type="evidence" value="ECO:0007669"/>
    <property type="project" value="UniProtKB-UniRule"/>
</dbReference>
<gene>
    <name evidence="14" type="ORF">A3A97_02140</name>
</gene>
<dbReference type="GO" id="GO:0043139">
    <property type="term" value="F:5'-3' DNA helicase activity"/>
    <property type="evidence" value="ECO:0007669"/>
    <property type="project" value="UniProtKB-EC"/>
</dbReference>
<keyword evidence="2 12" id="KW-0639">Primosome</keyword>
<evidence type="ECO:0000256" key="2">
    <source>
        <dbReference type="ARBA" id="ARBA00022515"/>
    </source>
</evidence>
<evidence type="ECO:0000256" key="1">
    <source>
        <dbReference type="ARBA" id="ARBA00008428"/>
    </source>
</evidence>
<name>A0A1G2PXL0_9BACT</name>
<dbReference type="InterPro" id="IPR007693">
    <property type="entry name" value="DNA_helicase_DnaB-like_N"/>
</dbReference>
<evidence type="ECO:0000256" key="4">
    <source>
        <dbReference type="ARBA" id="ARBA00022741"/>
    </source>
</evidence>
<dbReference type="GO" id="GO:0005524">
    <property type="term" value="F:ATP binding"/>
    <property type="evidence" value="ECO:0007669"/>
    <property type="project" value="UniProtKB-UniRule"/>
</dbReference>
<keyword evidence="7 12" id="KW-0067">ATP-binding</keyword>
<evidence type="ECO:0000313" key="14">
    <source>
        <dbReference type="EMBL" id="OHA53023.1"/>
    </source>
</evidence>
<evidence type="ECO:0000256" key="10">
    <source>
        <dbReference type="ARBA" id="ARBA00048954"/>
    </source>
</evidence>
<comment type="caution">
    <text evidence="14">The sequence shown here is derived from an EMBL/GenBank/DDBJ whole genome shotgun (WGS) entry which is preliminary data.</text>
</comment>
<reference evidence="14 15" key="1">
    <citation type="journal article" date="2016" name="Nat. Commun.">
        <title>Thousands of microbial genomes shed light on interconnected biogeochemical processes in an aquifer system.</title>
        <authorList>
            <person name="Anantharaman K."/>
            <person name="Brown C.T."/>
            <person name="Hug L.A."/>
            <person name="Sharon I."/>
            <person name="Castelle C.J."/>
            <person name="Probst A.J."/>
            <person name="Thomas B.C."/>
            <person name="Singh A."/>
            <person name="Wilkins M.J."/>
            <person name="Karaoz U."/>
            <person name="Brodie E.L."/>
            <person name="Williams K.H."/>
            <person name="Hubbard S.S."/>
            <person name="Banfield J.F."/>
        </authorList>
    </citation>
    <scope>NUCLEOTIDE SEQUENCE [LARGE SCALE GENOMIC DNA]</scope>
</reference>
<protein>
    <recommendedName>
        <fullName evidence="11 12">Replicative DNA helicase</fullName>
        <ecNumber evidence="11 12">5.6.2.3</ecNumber>
    </recommendedName>
</protein>
<dbReference type="InterPro" id="IPR036185">
    <property type="entry name" value="DNA_heli_DnaB-like_N_sf"/>
</dbReference>
<dbReference type="Proteomes" id="UP000176951">
    <property type="component" value="Unassembled WGS sequence"/>
</dbReference>
<evidence type="ECO:0000256" key="9">
    <source>
        <dbReference type="ARBA" id="ARBA00023235"/>
    </source>
</evidence>
<dbReference type="SUPFAM" id="SSF52540">
    <property type="entry name" value="P-loop containing nucleoside triphosphate hydrolases"/>
    <property type="match status" value="1"/>
</dbReference>
<dbReference type="GO" id="GO:0006269">
    <property type="term" value="P:DNA replication, synthesis of primer"/>
    <property type="evidence" value="ECO:0007669"/>
    <property type="project" value="UniProtKB-UniRule"/>
</dbReference>
<dbReference type="CDD" id="cd00984">
    <property type="entry name" value="DnaB_C"/>
    <property type="match status" value="1"/>
</dbReference>
<dbReference type="PANTHER" id="PTHR30153:SF2">
    <property type="entry name" value="REPLICATIVE DNA HELICASE"/>
    <property type="match status" value="1"/>
</dbReference>
<keyword evidence="8 12" id="KW-0238">DNA-binding</keyword>
<evidence type="ECO:0000256" key="7">
    <source>
        <dbReference type="ARBA" id="ARBA00022840"/>
    </source>
</evidence>
<dbReference type="FunFam" id="1.10.860.10:FF:000001">
    <property type="entry name" value="Replicative DNA helicase"/>
    <property type="match status" value="1"/>
</dbReference>
<dbReference type="SUPFAM" id="SSF48024">
    <property type="entry name" value="N-terminal domain of DnaB helicase"/>
    <property type="match status" value="1"/>
</dbReference>
<evidence type="ECO:0000256" key="5">
    <source>
        <dbReference type="ARBA" id="ARBA00022801"/>
    </source>
</evidence>
<dbReference type="InterPro" id="IPR027417">
    <property type="entry name" value="P-loop_NTPase"/>
</dbReference>
<organism evidence="14 15">
    <name type="scientific">Candidatus Terrybacteria bacterium RIFCSPLOWO2_01_FULL_40_23</name>
    <dbReference type="NCBI Taxonomy" id="1802366"/>
    <lineage>
        <taxon>Bacteria</taxon>
        <taxon>Candidatus Terryibacteriota</taxon>
    </lineage>
</organism>
<dbReference type="InterPro" id="IPR007692">
    <property type="entry name" value="DNA_helicase_DnaB"/>
</dbReference>
<dbReference type="Gene3D" id="3.40.50.300">
    <property type="entry name" value="P-loop containing nucleotide triphosphate hydrolases"/>
    <property type="match status" value="1"/>
</dbReference>
<dbReference type="EMBL" id="MHSW01000001">
    <property type="protein sequence ID" value="OHA53023.1"/>
    <property type="molecule type" value="Genomic_DNA"/>
</dbReference>
<evidence type="ECO:0000256" key="6">
    <source>
        <dbReference type="ARBA" id="ARBA00022806"/>
    </source>
</evidence>
<evidence type="ECO:0000259" key="13">
    <source>
        <dbReference type="PROSITE" id="PS51199"/>
    </source>
</evidence>
<dbReference type="NCBIfam" id="NF004384">
    <property type="entry name" value="PRK05748.1"/>
    <property type="match status" value="1"/>
</dbReference>
<dbReference type="GO" id="GO:1990077">
    <property type="term" value="C:primosome complex"/>
    <property type="evidence" value="ECO:0007669"/>
    <property type="project" value="UniProtKB-UniRule"/>
</dbReference>
<evidence type="ECO:0000256" key="3">
    <source>
        <dbReference type="ARBA" id="ARBA00022705"/>
    </source>
</evidence>
<accession>A0A1G2PXL0</accession>
<evidence type="ECO:0000256" key="12">
    <source>
        <dbReference type="RuleBase" id="RU362085"/>
    </source>
</evidence>
<dbReference type="PROSITE" id="PS51199">
    <property type="entry name" value="SF4_HELICASE"/>
    <property type="match status" value="1"/>
</dbReference>
<keyword evidence="5 12" id="KW-0378">Hydrolase</keyword>
<evidence type="ECO:0000256" key="11">
    <source>
        <dbReference type="NCBIfam" id="TIGR00665"/>
    </source>
</evidence>
<dbReference type="GO" id="GO:0016887">
    <property type="term" value="F:ATP hydrolysis activity"/>
    <property type="evidence" value="ECO:0007669"/>
    <property type="project" value="RHEA"/>
</dbReference>
<dbReference type="SMART" id="SM00382">
    <property type="entry name" value="AAA"/>
    <property type="match status" value="1"/>
</dbReference>
<keyword evidence="3 12" id="KW-0235">DNA replication</keyword>
<dbReference type="InterPro" id="IPR016136">
    <property type="entry name" value="DNA_helicase_N/primase_C"/>
</dbReference>
<keyword evidence="4 12" id="KW-0547">Nucleotide-binding</keyword>
<evidence type="ECO:0000256" key="8">
    <source>
        <dbReference type="ARBA" id="ARBA00023125"/>
    </source>
</evidence>
<keyword evidence="9" id="KW-0413">Isomerase</keyword>
<dbReference type="Gene3D" id="1.10.860.10">
    <property type="entry name" value="DNAb Helicase, Chain A"/>
    <property type="match status" value="1"/>
</dbReference>
<keyword evidence="6 12" id="KW-0347">Helicase</keyword>
<comment type="similarity">
    <text evidence="1 12">Belongs to the helicase family. DnaB subfamily.</text>
</comment>